<gene>
    <name evidence="1" type="ORF">J572_3390</name>
</gene>
<name>A0A836LYH6_ACIBA</name>
<sequence>MINKINDLTSVVLEQSFEGITPLQLEKMMESLKLLLKNLSR</sequence>
<evidence type="ECO:0000313" key="1">
    <source>
        <dbReference type="EMBL" id="KCY00021.1"/>
    </source>
</evidence>
<dbReference type="Proteomes" id="UP000027309">
    <property type="component" value="Unassembled WGS sequence"/>
</dbReference>
<accession>A0A836LYH6</accession>
<proteinExistence type="predicted"/>
<comment type="caution">
    <text evidence="1">The sequence shown here is derived from an EMBL/GenBank/DDBJ whole genome shotgun (WGS) entry which is preliminary data.</text>
</comment>
<organism evidence="1 2">
    <name type="scientific">Acinetobacter baumannii 1499986</name>
    <dbReference type="NCBI Taxonomy" id="1310673"/>
    <lineage>
        <taxon>Bacteria</taxon>
        <taxon>Pseudomonadati</taxon>
        <taxon>Pseudomonadota</taxon>
        <taxon>Gammaproteobacteria</taxon>
        <taxon>Moraxellales</taxon>
        <taxon>Moraxellaceae</taxon>
        <taxon>Acinetobacter</taxon>
        <taxon>Acinetobacter calcoaceticus/baumannii complex</taxon>
    </lineage>
</organism>
<dbReference type="AlphaFoldDB" id="A0A836LYH6"/>
<evidence type="ECO:0000313" key="2">
    <source>
        <dbReference type="Proteomes" id="UP000027309"/>
    </source>
</evidence>
<reference evidence="1 2" key="1">
    <citation type="submission" date="2014-04" db="EMBL/GenBank/DDBJ databases">
        <title>Comparative genomics and transcriptomics to identify genetic mechanisms underlying the emergence of carbapenem resistant Acinetobacter baumannii (CRAb).</title>
        <authorList>
            <person name="Harris A.D."/>
            <person name="Johnson K.J."/>
            <person name="George J."/>
            <person name="Nadendla S."/>
            <person name="Daugherty S.C."/>
            <person name="Parankush S."/>
            <person name="Sadzewicz L."/>
            <person name="Tallon L."/>
            <person name="Sengamalay N."/>
            <person name="Hazen T.H."/>
            <person name="Rasko D.A."/>
        </authorList>
    </citation>
    <scope>NUCLEOTIDE SEQUENCE [LARGE SCALE GENOMIC DNA]</scope>
    <source>
        <strain evidence="1 2">1499986</strain>
    </source>
</reference>
<protein>
    <submittedName>
        <fullName evidence="1">Uncharacterized protein</fullName>
    </submittedName>
</protein>
<dbReference type="EMBL" id="JMOA01000059">
    <property type="protein sequence ID" value="KCY00021.1"/>
    <property type="molecule type" value="Genomic_DNA"/>
</dbReference>